<dbReference type="Pfam" id="PF07719">
    <property type="entry name" value="TPR_2"/>
    <property type="match status" value="1"/>
</dbReference>
<dbReference type="SMART" id="SM00028">
    <property type="entry name" value="TPR"/>
    <property type="match status" value="2"/>
</dbReference>
<organism evidence="6 7">
    <name type="scientific">Proteiniclasticum ruminis</name>
    <dbReference type="NCBI Taxonomy" id="398199"/>
    <lineage>
        <taxon>Bacteria</taxon>
        <taxon>Bacillati</taxon>
        <taxon>Bacillota</taxon>
        <taxon>Clostridia</taxon>
        <taxon>Eubacteriales</taxon>
        <taxon>Clostridiaceae</taxon>
        <taxon>Proteiniclasticum</taxon>
    </lineage>
</organism>
<feature type="compositionally biased region" description="Basic and acidic residues" evidence="4">
    <location>
        <begin position="283"/>
        <end position="296"/>
    </location>
</feature>
<keyword evidence="2 3" id="KW-0802">TPR repeat</keyword>
<keyword evidence="5" id="KW-0472">Membrane</keyword>
<evidence type="ECO:0000256" key="2">
    <source>
        <dbReference type="ARBA" id="ARBA00022803"/>
    </source>
</evidence>
<evidence type="ECO:0000313" key="7">
    <source>
        <dbReference type="Proteomes" id="UP000183255"/>
    </source>
</evidence>
<dbReference type="Proteomes" id="UP000183255">
    <property type="component" value="Unassembled WGS sequence"/>
</dbReference>
<dbReference type="Gene3D" id="1.25.40.10">
    <property type="entry name" value="Tetratricopeptide repeat domain"/>
    <property type="match status" value="1"/>
</dbReference>
<dbReference type="RefSeq" id="WP_051651631.1">
    <property type="nucleotide sequence ID" value="NZ_FNDZ01000005.1"/>
</dbReference>
<feature type="repeat" description="TPR" evidence="3">
    <location>
        <begin position="151"/>
        <end position="184"/>
    </location>
</feature>
<dbReference type="Pfam" id="PF14559">
    <property type="entry name" value="TPR_19"/>
    <property type="match status" value="1"/>
</dbReference>
<dbReference type="AlphaFoldDB" id="A0A1G8P7N7"/>
<evidence type="ECO:0000256" key="3">
    <source>
        <dbReference type="PROSITE-ProRule" id="PRU00339"/>
    </source>
</evidence>
<gene>
    <name evidence="6" type="ORF">SAMN05421804_10517</name>
</gene>
<evidence type="ECO:0000313" key="6">
    <source>
        <dbReference type="EMBL" id="SDI88503.1"/>
    </source>
</evidence>
<keyword evidence="1" id="KW-0677">Repeat</keyword>
<sequence length="314" mass="36578">MKTRNLPILDLLAIAGIFILIYNGYSTQANLLIGAYLLFTVYRNFPTLQATKGSRAYNAGNTDMAMTYFKKAVKHPFAKPYIKSSFGYILLREGNLTEAEKYLVEAENSKMRDPRFRYNNILNMAILEWKKGNLPKAIDIVEGIKEEYKNSIMYEILGYLYIAAGDYEKALSFNKEAYEYNKDDYVITDNLAQSYFFLGDLEKAEALYEKSIDYIKFPEAHYYYGQILQKKGDYLGAHDALKRALRLKMSFLSIITREDIEEKLLALQQEMEEKNLTVESLEEEKKRQEEESKLLEEEATEEEEEKETSEYKVD</sequence>
<evidence type="ECO:0000256" key="1">
    <source>
        <dbReference type="ARBA" id="ARBA00022737"/>
    </source>
</evidence>
<protein>
    <submittedName>
        <fullName evidence="6">Tetratricopeptide repeat-containing protein</fullName>
    </submittedName>
</protein>
<reference evidence="6 7" key="1">
    <citation type="submission" date="2016-10" db="EMBL/GenBank/DDBJ databases">
        <authorList>
            <person name="de Groot N.N."/>
        </authorList>
    </citation>
    <scope>NUCLEOTIDE SEQUENCE [LARGE SCALE GENOMIC DNA]</scope>
    <source>
        <strain evidence="6 7">CGMCC 1.5058</strain>
    </source>
</reference>
<evidence type="ECO:0000256" key="4">
    <source>
        <dbReference type="SAM" id="MobiDB-lite"/>
    </source>
</evidence>
<name>A0A1G8P7N7_9CLOT</name>
<evidence type="ECO:0000256" key="5">
    <source>
        <dbReference type="SAM" id="Phobius"/>
    </source>
</evidence>
<feature type="transmembrane region" description="Helical" evidence="5">
    <location>
        <begin position="7"/>
        <end position="25"/>
    </location>
</feature>
<accession>A0A1G8P7N7</accession>
<dbReference type="PROSITE" id="PS50005">
    <property type="entry name" value="TPR"/>
    <property type="match status" value="1"/>
</dbReference>
<feature type="region of interest" description="Disordered" evidence="4">
    <location>
        <begin position="276"/>
        <end position="314"/>
    </location>
</feature>
<dbReference type="InterPro" id="IPR019734">
    <property type="entry name" value="TPR_rpt"/>
</dbReference>
<keyword evidence="5" id="KW-0812">Transmembrane</keyword>
<keyword evidence="5" id="KW-1133">Transmembrane helix</keyword>
<dbReference type="SUPFAM" id="SSF81901">
    <property type="entry name" value="HCP-like"/>
    <property type="match status" value="1"/>
</dbReference>
<dbReference type="InterPro" id="IPR011990">
    <property type="entry name" value="TPR-like_helical_dom_sf"/>
</dbReference>
<dbReference type="EMBL" id="FNDZ01000005">
    <property type="protein sequence ID" value="SDI88503.1"/>
    <property type="molecule type" value="Genomic_DNA"/>
</dbReference>
<proteinExistence type="predicted"/>
<dbReference type="InterPro" id="IPR013105">
    <property type="entry name" value="TPR_2"/>
</dbReference>
<feature type="compositionally biased region" description="Acidic residues" evidence="4">
    <location>
        <begin position="297"/>
        <end position="307"/>
    </location>
</feature>